<keyword evidence="4" id="KW-1185">Reference proteome</keyword>
<dbReference type="KEGG" id="nde:NIDE1521"/>
<reference evidence="2" key="1">
    <citation type="journal article" date="2008" name="Environ. Microbiol.">
        <title>Environmental genomics reveals a functional chlorite dismutase in the nitrite-oxidizing bacterium 'Candidatus Nitrospira defluvii'.</title>
        <authorList>
            <person name="Maixner F."/>
            <person name="Wagner M."/>
            <person name="Lucker S."/>
            <person name="Pelletier E."/>
            <person name="Schmitz-Esser S."/>
            <person name="Hace K."/>
            <person name="Spieck E."/>
            <person name="Konrat R."/>
            <person name="Le Paslier D."/>
            <person name="Daims H."/>
        </authorList>
    </citation>
    <scope>NUCLEOTIDE SEQUENCE</scope>
</reference>
<dbReference type="Gene3D" id="3.40.50.1980">
    <property type="entry name" value="Nitrogenase molybdenum iron protein domain"/>
    <property type="match status" value="2"/>
</dbReference>
<accession>B3U4V0</accession>
<dbReference type="Pfam" id="PF01497">
    <property type="entry name" value="Peripla_BP_2"/>
    <property type="match status" value="1"/>
</dbReference>
<dbReference type="Proteomes" id="UP000001660">
    <property type="component" value="Chromosome"/>
</dbReference>
<sequence>MRICSLVPGATEVVAALGRQDDLIGISHECDFPPSLAQIPVMVRPRIESHHLSSVEIDQQVGALVAAEAGLYELDETRLLAARPDLIIAQNLCDVCAITPLQLERVVQALSPPPRMLTLSPGRLEDILRDIETIGTAIGREEAGIQLSAALRRRLNTVRATVGAPAMRPRVACIEWLSPLYTAGHWVPDMVAAAGGIDVLAQAGTVSRTMDWDTLAASEPDVIVLMPCGFTVPRTKAELASLTAHPQWRHLCAVQRGEIYLVDALSYFSRPGPRLIDGVEQLAAIFHPASYGRHLPASVERLEGQTTHSH</sequence>
<evidence type="ECO:0000259" key="1">
    <source>
        <dbReference type="PROSITE" id="PS50983"/>
    </source>
</evidence>
<feature type="domain" description="Fe/B12 periplasmic-binding" evidence="1">
    <location>
        <begin position="2"/>
        <end position="290"/>
    </location>
</feature>
<dbReference type="PANTHER" id="PTHR42860:SF1">
    <property type="entry name" value="VITAMIN B12-BINDING PROTEIN"/>
    <property type="match status" value="1"/>
</dbReference>
<dbReference type="AlphaFoldDB" id="B3U4V0"/>
<dbReference type="EMBL" id="EU559167">
    <property type="protein sequence ID" value="ACE75667.1"/>
    <property type="molecule type" value="Genomic_DNA"/>
</dbReference>
<dbReference type="STRING" id="330214.NIDE1521"/>
<evidence type="ECO:0000313" key="3">
    <source>
        <dbReference type="EMBL" id="CBK41261.1"/>
    </source>
</evidence>
<evidence type="ECO:0000313" key="4">
    <source>
        <dbReference type="Proteomes" id="UP000001660"/>
    </source>
</evidence>
<dbReference type="InterPro" id="IPR002491">
    <property type="entry name" value="ABC_transptr_periplasmic_BD"/>
</dbReference>
<dbReference type="PANTHER" id="PTHR42860">
    <property type="entry name" value="VITAMIN B12-BINDING PROTEIN"/>
    <property type="match status" value="1"/>
</dbReference>
<dbReference type="HOGENOM" id="CLU_038034_9_1_0"/>
<dbReference type="PROSITE" id="PS50983">
    <property type="entry name" value="FE_B12_PBP"/>
    <property type="match status" value="1"/>
</dbReference>
<dbReference type="InterPro" id="IPR051030">
    <property type="entry name" value="Vitamin_B12-ABC_binding"/>
</dbReference>
<dbReference type="CDD" id="cd01144">
    <property type="entry name" value="BtuF"/>
    <property type="match status" value="1"/>
</dbReference>
<proteinExistence type="predicted"/>
<evidence type="ECO:0000313" key="2">
    <source>
        <dbReference type="EMBL" id="ACE75667.1"/>
    </source>
</evidence>
<reference evidence="3 4" key="2">
    <citation type="journal article" date="2010" name="Proc. Natl. Acad. Sci. U.S.A.">
        <title>A Nitrospira metagenome illuminates the physiology and evolution of globally important nitrite-oxidizing bacteria.</title>
        <authorList>
            <person name="Lucker S."/>
            <person name="Wagner M."/>
            <person name="Maixner F."/>
            <person name="Pelletier E."/>
            <person name="Koch H."/>
            <person name="Vacherie B."/>
            <person name="Rattei T."/>
            <person name="Sinninghe Damste J."/>
            <person name="Spieck E."/>
            <person name="Le Paslier D."/>
            <person name="Daims H."/>
        </authorList>
    </citation>
    <scope>NUCLEOTIDE SEQUENCE [LARGE SCALE GENOMIC DNA]</scope>
</reference>
<dbReference type="SUPFAM" id="SSF53807">
    <property type="entry name" value="Helical backbone' metal receptor"/>
    <property type="match status" value="1"/>
</dbReference>
<name>B3U4V0_9BACT</name>
<dbReference type="OrthoDB" id="9787772at2"/>
<gene>
    <name evidence="3" type="ORF">NIDE1521</name>
</gene>
<organism evidence="2">
    <name type="scientific">Nitrospira defluvii</name>
    <dbReference type="NCBI Taxonomy" id="330214"/>
    <lineage>
        <taxon>Bacteria</taxon>
        <taxon>Pseudomonadati</taxon>
        <taxon>Nitrospirota</taxon>
        <taxon>Nitrospiria</taxon>
        <taxon>Nitrospirales</taxon>
        <taxon>Nitrospiraceae</taxon>
        <taxon>Nitrospira</taxon>
    </lineage>
</organism>
<protein>
    <submittedName>
        <fullName evidence="2">ABC-type transport system periplasmic binding protein</fullName>
    </submittedName>
    <submittedName>
        <fullName evidence="3">ABC-type transport system, periplasmic binding component</fullName>
    </submittedName>
</protein>
<dbReference type="EMBL" id="FP929003">
    <property type="protein sequence ID" value="CBK41261.1"/>
    <property type="molecule type" value="Genomic_DNA"/>
</dbReference>
<reference evidence="3" key="3">
    <citation type="submission" date="2010-03" db="EMBL/GenBank/DDBJ databases">
        <authorList>
            <person name="Genoscope - CEA"/>
        </authorList>
    </citation>
    <scope>NUCLEOTIDE SEQUENCE</scope>
</reference>
<dbReference type="eggNOG" id="COG0614">
    <property type="taxonomic scope" value="Bacteria"/>
</dbReference>